<dbReference type="OrthoDB" id="2436196at2"/>
<dbReference type="KEGG" id="boz:DBV39_06690"/>
<evidence type="ECO:0000256" key="6">
    <source>
        <dbReference type="ARBA" id="ARBA00023315"/>
    </source>
</evidence>
<feature type="domain" description="N-acetyltransferase" evidence="9">
    <location>
        <begin position="15"/>
        <end position="179"/>
    </location>
</feature>
<evidence type="ECO:0000256" key="8">
    <source>
        <dbReference type="RuleBase" id="RU365045"/>
    </source>
</evidence>
<dbReference type="EMBL" id="CP028901">
    <property type="protein sequence ID" value="AWB35690.1"/>
    <property type="molecule type" value="Genomic_DNA"/>
</dbReference>
<reference evidence="10 11" key="1">
    <citation type="submission" date="2018-04" db="EMBL/GenBank/DDBJ databases">
        <title>Bordetella sp. HZ20 isolated from seawater.</title>
        <authorList>
            <person name="Sun C."/>
        </authorList>
    </citation>
    <scope>NUCLEOTIDE SEQUENCE [LARGE SCALE GENOMIC DNA]</scope>
    <source>
        <strain evidence="10 11">HZ20</strain>
    </source>
</reference>
<keyword evidence="11" id="KW-1185">Reference proteome</keyword>
<name>A0A2R4XPG9_9BURK</name>
<evidence type="ECO:0000256" key="5">
    <source>
        <dbReference type="ARBA" id="ARBA00022679"/>
    </source>
</evidence>
<evidence type="ECO:0000256" key="7">
    <source>
        <dbReference type="ARBA" id="ARBA00048924"/>
    </source>
</evidence>
<gene>
    <name evidence="8 10" type="primary">ectA</name>
    <name evidence="10" type="ORF">DBV39_06690</name>
</gene>
<dbReference type="SUPFAM" id="SSF55729">
    <property type="entry name" value="Acyl-CoA N-acyltransferases (Nat)"/>
    <property type="match status" value="1"/>
</dbReference>
<evidence type="ECO:0000259" key="9">
    <source>
        <dbReference type="PROSITE" id="PS51186"/>
    </source>
</evidence>
<dbReference type="PROSITE" id="PS51186">
    <property type="entry name" value="GNAT"/>
    <property type="match status" value="1"/>
</dbReference>
<sequence>MNETETSYQQNVEALQYRCARPEDGIAVWKLVQASGTLEANTAYFYLIFCSDFAQTCLIAEYEGKPVGVIVGYHPPKETDTAFCWQIGVHPDWRGLGVASRLLMQWLQLPANRAVRYVTATVATDNEPSDRLFRSLARRLNVNCDVKPHFTESLLEPGHAPEPLYRIGPVDRSREQDAEESMQSARVRV</sequence>
<organism evidence="10 11">
    <name type="scientific">Orrella marina</name>
    <dbReference type="NCBI Taxonomy" id="2163011"/>
    <lineage>
        <taxon>Bacteria</taxon>
        <taxon>Pseudomonadati</taxon>
        <taxon>Pseudomonadota</taxon>
        <taxon>Betaproteobacteria</taxon>
        <taxon>Burkholderiales</taxon>
        <taxon>Alcaligenaceae</taxon>
        <taxon>Orrella</taxon>
    </lineage>
</organism>
<dbReference type="Gene3D" id="3.40.630.30">
    <property type="match status" value="1"/>
</dbReference>
<protein>
    <recommendedName>
        <fullName evidence="4 8">L-2,4-diaminobutyric acid acetyltransferase</fullName>
        <shortName evidence="8">DABA acetyltransferase</shortName>
        <ecNumber evidence="3 8">2.3.1.178</ecNumber>
    </recommendedName>
</protein>
<accession>A0A2R4XPG9</accession>
<comment type="function">
    <text evidence="8">Catalyzes the acetylation of L-2,4-diaminobutyrate (DABA) to gamma-N-acetyl-alpha,gamma-diaminobutyric acid (ADABA) with acetyl coenzyme A.</text>
</comment>
<dbReference type="RefSeq" id="WP_108623146.1">
    <property type="nucleotide sequence ID" value="NZ_CP028901.1"/>
</dbReference>
<dbReference type="GO" id="GO:0019491">
    <property type="term" value="P:ectoine biosynthetic process"/>
    <property type="evidence" value="ECO:0007669"/>
    <property type="project" value="UniProtKB-UniPathway"/>
</dbReference>
<evidence type="ECO:0000256" key="4">
    <source>
        <dbReference type="ARBA" id="ARBA00017935"/>
    </source>
</evidence>
<evidence type="ECO:0000256" key="3">
    <source>
        <dbReference type="ARBA" id="ARBA00012355"/>
    </source>
</evidence>
<evidence type="ECO:0000256" key="2">
    <source>
        <dbReference type="ARBA" id="ARBA00010712"/>
    </source>
</evidence>
<dbReference type="EC" id="2.3.1.178" evidence="3 8"/>
<dbReference type="InterPro" id="IPR016181">
    <property type="entry name" value="Acyl_CoA_acyltransferase"/>
</dbReference>
<dbReference type="InterPro" id="IPR012772">
    <property type="entry name" value="Ectoine_EctA"/>
</dbReference>
<dbReference type="CDD" id="cd04301">
    <property type="entry name" value="NAT_SF"/>
    <property type="match status" value="1"/>
</dbReference>
<proteinExistence type="inferred from homology"/>
<dbReference type="UniPathway" id="UPA00067">
    <property type="reaction ID" value="UER00122"/>
</dbReference>
<evidence type="ECO:0000256" key="1">
    <source>
        <dbReference type="ARBA" id="ARBA00004978"/>
    </source>
</evidence>
<comment type="catalytic activity">
    <reaction evidence="7 8">
        <text>L-2,4-diaminobutanoate + acetyl-CoA = (2S)-4-acetamido-2-aminobutanoate + CoA + H(+)</text>
        <dbReference type="Rhea" id="RHEA:16901"/>
        <dbReference type="ChEBI" id="CHEBI:15378"/>
        <dbReference type="ChEBI" id="CHEBI:57287"/>
        <dbReference type="ChEBI" id="CHEBI:57288"/>
        <dbReference type="ChEBI" id="CHEBI:58761"/>
        <dbReference type="ChEBI" id="CHEBI:58929"/>
        <dbReference type="EC" id="2.3.1.178"/>
    </reaction>
</comment>
<dbReference type="Proteomes" id="UP000244571">
    <property type="component" value="Chromosome"/>
</dbReference>
<dbReference type="AlphaFoldDB" id="A0A2R4XPG9"/>
<dbReference type="NCBIfam" id="TIGR02406">
    <property type="entry name" value="ectoine_EctA"/>
    <property type="match status" value="1"/>
</dbReference>
<dbReference type="InterPro" id="IPR000182">
    <property type="entry name" value="GNAT_dom"/>
</dbReference>
<evidence type="ECO:0000313" key="11">
    <source>
        <dbReference type="Proteomes" id="UP000244571"/>
    </source>
</evidence>
<comment type="similarity">
    <text evidence="2 8">Belongs to the acetyltransferase family. EctA subfamily.</text>
</comment>
<dbReference type="Pfam" id="PF00583">
    <property type="entry name" value="Acetyltransf_1"/>
    <property type="match status" value="1"/>
</dbReference>
<dbReference type="GO" id="GO:0033816">
    <property type="term" value="F:diaminobutyrate acetyltransferase activity"/>
    <property type="evidence" value="ECO:0007669"/>
    <property type="project" value="UniProtKB-EC"/>
</dbReference>
<keyword evidence="5 8" id="KW-0808">Transferase</keyword>
<comment type="pathway">
    <text evidence="1 8">Amine and polyamine biosynthesis; ectoine biosynthesis; L-ectoine from L-aspartate 4-semialdehyde: step 2/3.</text>
</comment>
<evidence type="ECO:0000313" key="10">
    <source>
        <dbReference type="EMBL" id="AWB35690.1"/>
    </source>
</evidence>
<keyword evidence="6 8" id="KW-0012">Acyltransferase</keyword>